<evidence type="ECO:0000259" key="10">
    <source>
        <dbReference type="PROSITE" id="PS51845"/>
    </source>
</evidence>
<dbReference type="Pfam" id="PF01590">
    <property type="entry name" value="GAF"/>
    <property type="match status" value="2"/>
</dbReference>
<dbReference type="PRINTS" id="PR00387">
    <property type="entry name" value="PDIESTERASE1"/>
</dbReference>
<dbReference type="FunFam" id="3.30.450.40:FF:000010">
    <property type="entry name" value="Phosphodiesterase"/>
    <property type="match status" value="1"/>
</dbReference>
<dbReference type="SMART" id="SM00065">
    <property type="entry name" value="GAF"/>
    <property type="match status" value="2"/>
</dbReference>
<dbReference type="PROSITE" id="PS51845">
    <property type="entry name" value="PDEASE_I_2"/>
    <property type="match status" value="1"/>
</dbReference>
<proteinExistence type="inferred from homology"/>
<evidence type="ECO:0000256" key="8">
    <source>
        <dbReference type="RuleBase" id="RU363067"/>
    </source>
</evidence>
<feature type="binding site" evidence="7">
    <location>
        <position position="624"/>
    </location>
    <ligand>
        <name>Zn(2+)</name>
        <dbReference type="ChEBI" id="CHEBI:29105"/>
        <label>1</label>
    </ligand>
</feature>
<feature type="active site" description="Proton donor" evidence="5">
    <location>
        <position position="620"/>
    </location>
</feature>
<keyword evidence="2" id="KW-0140">cGMP</keyword>
<dbReference type="FunFam" id="1.10.1300.10:FF:000003">
    <property type="entry name" value="Phosphodiesterase"/>
    <property type="match status" value="1"/>
</dbReference>
<comment type="cofactor">
    <cofactor evidence="8">
        <name>a divalent metal cation</name>
        <dbReference type="ChEBI" id="CHEBI:60240"/>
    </cofactor>
    <text evidence="8">Binds 2 divalent metal cations per subunit. Site 1 may preferentially bind zinc ions, while site 2 has a preference for magnesium and/or manganese ions.</text>
</comment>
<dbReference type="Pfam" id="PF00233">
    <property type="entry name" value="PDEase_I"/>
    <property type="match status" value="1"/>
</dbReference>
<feature type="domain" description="PDEase" evidence="10">
    <location>
        <begin position="544"/>
        <end position="906"/>
    </location>
</feature>
<evidence type="ECO:0000256" key="1">
    <source>
        <dbReference type="ARBA" id="ARBA00007648"/>
    </source>
</evidence>
<evidence type="ECO:0000256" key="7">
    <source>
        <dbReference type="PIRSR" id="PIRSR623088-3"/>
    </source>
</evidence>
<feature type="binding site" evidence="6">
    <location>
        <position position="670"/>
    </location>
    <ligand>
        <name>AMP</name>
        <dbReference type="ChEBI" id="CHEBI:456215"/>
    </ligand>
</feature>
<dbReference type="PANTHER" id="PTHR11347">
    <property type="entry name" value="CYCLIC NUCLEOTIDE PHOSPHODIESTERASE"/>
    <property type="match status" value="1"/>
</dbReference>
<keyword evidence="4 8" id="KW-0378">Hydrolase</keyword>
<evidence type="ECO:0000256" key="9">
    <source>
        <dbReference type="SAM" id="MobiDB-lite"/>
    </source>
</evidence>
<feature type="region of interest" description="Disordered" evidence="9">
    <location>
        <begin position="527"/>
        <end position="556"/>
    </location>
</feature>
<feature type="binding site" evidence="6">
    <location>
        <begin position="620"/>
        <end position="624"/>
    </location>
    <ligand>
        <name>AMP</name>
        <dbReference type="ChEBI" id="CHEBI:456215"/>
    </ligand>
</feature>
<dbReference type="FunFam" id="3.30.450.40:FF:000001">
    <property type="entry name" value="Phosphodiesterase"/>
    <property type="match status" value="1"/>
</dbReference>
<reference evidence="12" key="1">
    <citation type="journal article" date="2019" name="IScience">
        <title>Narwhal Genome Reveals Long-Term Low Genetic Diversity despite Current Large Abundance Size.</title>
        <authorList>
            <person name="Westbury M.V."/>
            <person name="Petersen B."/>
            <person name="Garde E."/>
            <person name="Heide-Jorgensen M.P."/>
            <person name="Lorenzen E.D."/>
        </authorList>
    </citation>
    <scope>NUCLEOTIDE SEQUENCE [LARGE SCALE GENOMIC DNA]</scope>
</reference>
<dbReference type="CDD" id="cd00077">
    <property type="entry name" value="HDc"/>
    <property type="match status" value="1"/>
</dbReference>
<dbReference type="InterPro" id="IPR036971">
    <property type="entry name" value="PDEase_catalytic_dom_sf"/>
</dbReference>
<feature type="binding site" evidence="6">
    <location>
        <position position="839"/>
    </location>
    <ligand>
        <name>AMP</name>
        <dbReference type="ChEBI" id="CHEBI:456215"/>
    </ligand>
</feature>
<feature type="binding site" evidence="7">
    <location>
        <position position="670"/>
    </location>
    <ligand>
        <name>Zn(2+)</name>
        <dbReference type="ChEBI" id="CHEBI:29105"/>
        <label>1</label>
    </ligand>
</feature>
<evidence type="ECO:0000256" key="2">
    <source>
        <dbReference type="ARBA" id="ARBA00022535"/>
    </source>
</evidence>
<feature type="binding site" evidence="7">
    <location>
        <position position="669"/>
    </location>
    <ligand>
        <name>Zn(2+)</name>
        <dbReference type="ChEBI" id="CHEBI:29105"/>
        <label>1</label>
    </ligand>
</feature>
<dbReference type="GO" id="GO:0046872">
    <property type="term" value="F:metal ion binding"/>
    <property type="evidence" value="ECO:0007669"/>
    <property type="project" value="UniProtKB-KW"/>
</dbReference>
<comment type="similarity">
    <text evidence="1 8">Belongs to the cyclic nucleotide phosphodiesterase family.</text>
</comment>
<dbReference type="SUPFAM" id="SSF55781">
    <property type="entry name" value="GAF domain-like"/>
    <property type="match status" value="2"/>
</dbReference>
<feature type="region of interest" description="Disordered" evidence="9">
    <location>
        <begin position="872"/>
        <end position="906"/>
    </location>
</feature>
<gene>
    <name evidence="11" type="ORF">EI555_005703</name>
</gene>
<sequence length="906" mass="102958">MGEISQETVEKYLEDNPQFAKAYFDRKLRGEAAGEISQPGGAQAPARASFLGLTLVEEAALCLELLEALREEAGSVELAAHKALQRLARLLRADRCSMFLCRARNGSPEVASKLLDVTSTSKFEDNLVVPDREVVFPLDVGIVGWVAHTKKTFNVPDVKKNSHFSDFMDRQTGYVTRNLLAAPIVTGKEVLAVVMAVNKVDASEFSKRDEEVFSKYLSFVSVILKLHHTNYLYSIESRRSQILMWSANKVFEELTDVERQFHKALYTVRTYLNCERYSIGLLDMTKEKEFYDEWPVKLGEVEPYKGPKTPDGREVVFYKIIDYILHGKEEIRVIPCSRKAGKAWTKAVTVDGKLCGLMAPLALQQICNMLNAPADEYFTFQKGPVDETGWVIKNVLSLPIVNKKEDIVGVATFYNRKDGKPFDEYDEHITETLTQFLGWSLLNTDTYEKMNKLVNRKDIAQEMLMNHTKATPDEIKSILGVSTKGPGEDKGLILLTEDDRLRDEAMAWRPAGKAGIGWAEIDNGGLEMAGDGKGKQDSADQGVGTQETEDSWKEDLPDPQAVDLYEFRFSDFPITEHELIKCGLRLFLEINVVEKFKVPVEVLTRWMYTVRKGYRAVTYHNWRHGFNVGQTMFTLLMAGLTAHAAETGRLKKYYTDLEAFAMLAAAFCHDIDHRGTNNLYQMKSTSPLARLHGSSILERHHLEYSKTLLQDESLNIFQNLNKRQFETVIHLFEVAIIATDLALYFKKRTMFQKIVDACEKMETEEEAIKYVTIDPTKKEIIMAMMMTACDLSAITKPWEVALLVANEFWEQGDLERTVLQQQPIPMMDRNKKDELPKLQVGFIDFVCTFVYKNNRVEWKSLADEYDAKMKVTEEKKKQEEGNMTEKAAEDSGGGGDDKKSKTCLML</sequence>
<comment type="caution">
    <text evidence="11">The sequence shown here is derived from an EMBL/GenBank/DDBJ whole genome shotgun (WGS) entry which is preliminary data.</text>
</comment>
<dbReference type="InterPro" id="IPR003018">
    <property type="entry name" value="GAF"/>
</dbReference>
<dbReference type="EC" id="3.1.4.-" evidence="8"/>
<keyword evidence="3 7" id="KW-0479">Metal-binding</keyword>
<dbReference type="EMBL" id="RWIC01000041">
    <property type="protein sequence ID" value="TKC52003.1"/>
    <property type="molecule type" value="Genomic_DNA"/>
</dbReference>
<dbReference type="SMART" id="SM00471">
    <property type="entry name" value="HDc"/>
    <property type="match status" value="1"/>
</dbReference>
<name>A0A4U1FPH4_MONMO</name>
<dbReference type="InterPro" id="IPR003607">
    <property type="entry name" value="HD/PDEase_dom"/>
</dbReference>
<accession>A0A4U1FPH4</accession>
<dbReference type="InterPro" id="IPR023174">
    <property type="entry name" value="PDEase_CS"/>
</dbReference>
<dbReference type="GO" id="GO:0097381">
    <property type="term" value="C:photoreceptor disc membrane"/>
    <property type="evidence" value="ECO:0007669"/>
    <property type="project" value="UniProtKB-ARBA"/>
</dbReference>
<feature type="binding site" evidence="7">
    <location>
        <position position="790"/>
    </location>
    <ligand>
        <name>Zn(2+)</name>
        <dbReference type="ChEBI" id="CHEBI:29105"/>
        <label>1</label>
    </ligand>
</feature>
<dbReference type="GO" id="GO:0007165">
    <property type="term" value="P:signal transduction"/>
    <property type="evidence" value="ECO:0007669"/>
    <property type="project" value="InterPro"/>
</dbReference>
<dbReference type="InterPro" id="IPR023088">
    <property type="entry name" value="PDEase"/>
</dbReference>
<dbReference type="Proteomes" id="UP000308365">
    <property type="component" value="Unassembled WGS sequence"/>
</dbReference>
<evidence type="ECO:0000256" key="4">
    <source>
        <dbReference type="ARBA" id="ARBA00022801"/>
    </source>
</evidence>
<dbReference type="GO" id="GO:0004114">
    <property type="term" value="F:3',5'-cyclic-nucleotide phosphodiesterase activity"/>
    <property type="evidence" value="ECO:0007669"/>
    <property type="project" value="InterPro"/>
</dbReference>
<dbReference type="PROSITE" id="PS00126">
    <property type="entry name" value="PDEASE_I_1"/>
    <property type="match status" value="1"/>
</dbReference>
<organism evidence="11 12">
    <name type="scientific">Monodon monoceros</name>
    <name type="common">Narwhal</name>
    <name type="synonym">Ceratodon monodon</name>
    <dbReference type="NCBI Taxonomy" id="40151"/>
    <lineage>
        <taxon>Eukaryota</taxon>
        <taxon>Metazoa</taxon>
        <taxon>Chordata</taxon>
        <taxon>Craniata</taxon>
        <taxon>Vertebrata</taxon>
        <taxon>Euteleostomi</taxon>
        <taxon>Mammalia</taxon>
        <taxon>Eutheria</taxon>
        <taxon>Laurasiatheria</taxon>
        <taxon>Artiodactyla</taxon>
        <taxon>Whippomorpha</taxon>
        <taxon>Cetacea</taxon>
        <taxon>Odontoceti</taxon>
        <taxon>Monodontidae</taxon>
        <taxon>Monodon</taxon>
    </lineage>
</organism>
<dbReference type="Gene3D" id="3.30.450.40">
    <property type="match status" value="2"/>
</dbReference>
<dbReference type="AlphaFoldDB" id="A0A4U1FPH4"/>
<evidence type="ECO:0000256" key="5">
    <source>
        <dbReference type="PIRSR" id="PIRSR623088-1"/>
    </source>
</evidence>
<evidence type="ECO:0000256" key="3">
    <source>
        <dbReference type="ARBA" id="ARBA00022723"/>
    </source>
</evidence>
<evidence type="ECO:0000313" key="12">
    <source>
        <dbReference type="Proteomes" id="UP000308365"/>
    </source>
</evidence>
<dbReference type="SUPFAM" id="SSF109604">
    <property type="entry name" value="HD-domain/PDEase-like"/>
    <property type="match status" value="1"/>
</dbReference>
<feature type="binding site" evidence="7">
    <location>
        <position position="670"/>
    </location>
    <ligand>
        <name>Zn(2+)</name>
        <dbReference type="ChEBI" id="CHEBI:29105"/>
        <label>2</label>
    </ligand>
</feature>
<dbReference type="InterPro" id="IPR002073">
    <property type="entry name" value="PDEase_catalytic_dom"/>
</dbReference>
<evidence type="ECO:0000256" key="6">
    <source>
        <dbReference type="PIRSR" id="PIRSR623088-2"/>
    </source>
</evidence>
<feature type="binding site" evidence="6">
    <location>
        <position position="790"/>
    </location>
    <ligand>
        <name>AMP</name>
        <dbReference type="ChEBI" id="CHEBI:456215"/>
    </ligand>
</feature>
<protein>
    <recommendedName>
        <fullName evidence="8">Phosphodiesterase</fullName>
        <ecNumber evidence="8">3.1.4.-</ecNumber>
    </recommendedName>
</protein>
<dbReference type="InterPro" id="IPR029016">
    <property type="entry name" value="GAF-like_dom_sf"/>
</dbReference>
<dbReference type="Gene3D" id="1.10.1300.10">
    <property type="entry name" value="3'5'-cyclic nucleotide phosphodiesterase, catalytic domain"/>
    <property type="match status" value="1"/>
</dbReference>
<evidence type="ECO:0000313" key="11">
    <source>
        <dbReference type="EMBL" id="TKC52003.1"/>
    </source>
</evidence>